<keyword evidence="2" id="KW-0472">Membrane</keyword>
<accession>I1H125</accession>
<evidence type="ECO:0000313" key="5">
    <source>
        <dbReference type="Proteomes" id="UP000008810"/>
    </source>
</evidence>
<reference evidence="4" key="3">
    <citation type="submission" date="2018-08" db="UniProtKB">
        <authorList>
            <consortium name="EnsemblPlants"/>
        </authorList>
    </citation>
    <scope>IDENTIFICATION</scope>
    <source>
        <strain evidence="4">cv. Bd21</strain>
    </source>
</reference>
<dbReference type="OMA" id="RYRECIS"/>
<organism evidence="3">
    <name type="scientific">Brachypodium distachyon</name>
    <name type="common">Purple false brome</name>
    <name type="synonym">Trachynia distachya</name>
    <dbReference type="NCBI Taxonomy" id="15368"/>
    <lineage>
        <taxon>Eukaryota</taxon>
        <taxon>Viridiplantae</taxon>
        <taxon>Streptophyta</taxon>
        <taxon>Embryophyta</taxon>
        <taxon>Tracheophyta</taxon>
        <taxon>Spermatophyta</taxon>
        <taxon>Magnoliopsida</taxon>
        <taxon>Liliopsida</taxon>
        <taxon>Poales</taxon>
        <taxon>Poaceae</taxon>
        <taxon>BOP clade</taxon>
        <taxon>Pooideae</taxon>
        <taxon>Stipodae</taxon>
        <taxon>Brachypodieae</taxon>
        <taxon>Brachypodium</taxon>
    </lineage>
</organism>
<protein>
    <recommendedName>
        <fullName evidence="6">Late embryogenesis abundant protein LEA-2 subgroup domain-containing protein</fullName>
    </recommendedName>
</protein>
<dbReference type="PANTHER" id="PTHR36480:SF10">
    <property type="entry name" value="LATE EMBRYOGENESIS ABUNDANT PROTEIN LEA-2 SUBGROUP DOMAIN-CONTAINING PROTEIN"/>
    <property type="match status" value="1"/>
</dbReference>
<proteinExistence type="predicted"/>
<dbReference type="eggNOG" id="ENOG502R718">
    <property type="taxonomic scope" value="Eukaryota"/>
</dbReference>
<dbReference type="EnsemblPlants" id="KQK19624">
    <property type="protein sequence ID" value="KQK19624"/>
    <property type="gene ID" value="BRADI_1g49390v3"/>
</dbReference>
<keyword evidence="2" id="KW-1133">Transmembrane helix</keyword>
<dbReference type="EMBL" id="CM000880">
    <property type="protein sequence ID" value="KQK19624.1"/>
    <property type="molecule type" value="Genomic_DNA"/>
</dbReference>
<dbReference type="Gramene" id="KQK19624">
    <property type="protein sequence ID" value="KQK19624"/>
    <property type="gene ID" value="BRADI_1g49390v3"/>
</dbReference>
<name>I1H125_BRADI</name>
<reference evidence="3 4" key="1">
    <citation type="journal article" date="2010" name="Nature">
        <title>Genome sequencing and analysis of the model grass Brachypodium distachyon.</title>
        <authorList>
            <consortium name="International Brachypodium Initiative"/>
        </authorList>
    </citation>
    <scope>NUCLEOTIDE SEQUENCE [LARGE SCALE GENOMIC DNA]</scope>
    <source>
        <strain evidence="3 4">Bd21</strain>
    </source>
</reference>
<dbReference type="AlphaFoldDB" id="I1H125"/>
<dbReference type="FunCoup" id="I1H125">
    <property type="interactions" value="323"/>
</dbReference>
<keyword evidence="2" id="KW-0812">Transmembrane</keyword>
<evidence type="ECO:0000313" key="4">
    <source>
        <dbReference type="EnsemblPlants" id="KQK19624"/>
    </source>
</evidence>
<reference evidence="3" key="2">
    <citation type="submission" date="2017-06" db="EMBL/GenBank/DDBJ databases">
        <title>WGS assembly of Brachypodium distachyon.</title>
        <authorList>
            <consortium name="The International Brachypodium Initiative"/>
            <person name="Lucas S."/>
            <person name="Harmon-Smith M."/>
            <person name="Lail K."/>
            <person name="Tice H."/>
            <person name="Grimwood J."/>
            <person name="Bruce D."/>
            <person name="Barry K."/>
            <person name="Shu S."/>
            <person name="Lindquist E."/>
            <person name="Wang M."/>
            <person name="Pitluck S."/>
            <person name="Vogel J.P."/>
            <person name="Garvin D.F."/>
            <person name="Mockler T.C."/>
            <person name="Schmutz J."/>
            <person name="Rokhsar D."/>
            <person name="Bevan M.W."/>
        </authorList>
    </citation>
    <scope>NUCLEOTIDE SEQUENCE</scope>
    <source>
        <strain evidence="3">Bd21</strain>
    </source>
</reference>
<feature type="compositionally biased region" description="Basic and acidic residues" evidence="1">
    <location>
        <begin position="228"/>
        <end position="239"/>
    </location>
</feature>
<dbReference type="PANTHER" id="PTHR36480">
    <property type="entry name" value="OS06G0118900 PROTEIN-RELATED"/>
    <property type="match status" value="1"/>
</dbReference>
<keyword evidence="5" id="KW-1185">Reference proteome</keyword>
<evidence type="ECO:0008006" key="6">
    <source>
        <dbReference type="Google" id="ProtNLM"/>
    </source>
</evidence>
<dbReference type="HOGENOM" id="CLU_1236542_0_0_1"/>
<dbReference type="Proteomes" id="UP000008810">
    <property type="component" value="Chromosome 1"/>
</dbReference>
<gene>
    <name evidence="3" type="ORF">BRADI_1g49390v3</name>
</gene>
<dbReference type="OrthoDB" id="629996at2759"/>
<evidence type="ECO:0000256" key="1">
    <source>
        <dbReference type="SAM" id="MobiDB-lite"/>
    </source>
</evidence>
<evidence type="ECO:0000256" key="2">
    <source>
        <dbReference type="SAM" id="Phobius"/>
    </source>
</evidence>
<sequence>MAADQSSGKTTTTCRRFRWLYVARWAVATAVTILAVAVIIRAVVVLLRPEKLQISLAEGRVAVDYIPSLPPPGNAVTFQFLLRASNPSGRASIVYTNVTIRLTDVSVPRAIAGFGLSPTVVAVSQRTTRETAVTVGLTPGDDVPMTYVRALFEGRSVGGVEMEVSGLLASHVAMAAKGGVTTTAVTTTSGAASYYCWPVTIAVVDAAQQATSDDYGGDGGGGGGHDTACLDKSEAPAIA</sequence>
<feature type="transmembrane region" description="Helical" evidence="2">
    <location>
        <begin position="25"/>
        <end position="47"/>
    </location>
</feature>
<evidence type="ECO:0000313" key="3">
    <source>
        <dbReference type="EMBL" id="KQK19624.1"/>
    </source>
</evidence>
<dbReference type="InParanoid" id="I1H125"/>
<feature type="region of interest" description="Disordered" evidence="1">
    <location>
        <begin position="213"/>
        <end position="239"/>
    </location>
</feature>